<dbReference type="GO" id="GO:0005886">
    <property type="term" value="C:plasma membrane"/>
    <property type="evidence" value="ECO:0007669"/>
    <property type="project" value="UniProtKB-SubCell"/>
</dbReference>
<feature type="transmembrane region" description="Helical" evidence="8">
    <location>
        <begin position="300"/>
        <end position="324"/>
    </location>
</feature>
<dbReference type="GO" id="GO:0007635">
    <property type="term" value="P:chemosensory behavior"/>
    <property type="evidence" value="ECO:0007669"/>
    <property type="project" value="TreeGrafter"/>
</dbReference>
<evidence type="ECO:0000256" key="4">
    <source>
        <dbReference type="ARBA" id="ARBA00022989"/>
    </source>
</evidence>
<gene>
    <name evidence="9" type="ORF">CINCED_3A018400</name>
</gene>
<evidence type="ECO:0000256" key="2">
    <source>
        <dbReference type="ARBA" id="ARBA00022475"/>
    </source>
</evidence>
<evidence type="ECO:0000256" key="7">
    <source>
        <dbReference type="ARBA" id="ARBA00023224"/>
    </source>
</evidence>
<dbReference type="PANTHER" id="PTHR21143">
    <property type="entry name" value="INVERTEBRATE GUSTATORY RECEPTOR"/>
    <property type="match status" value="1"/>
</dbReference>
<dbReference type="GO" id="GO:0050909">
    <property type="term" value="P:sensory perception of taste"/>
    <property type="evidence" value="ECO:0007669"/>
    <property type="project" value="InterPro"/>
</dbReference>
<keyword evidence="4 8" id="KW-1133">Transmembrane helix</keyword>
<keyword evidence="6 9" id="KW-0675">Receptor</keyword>
<feature type="transmembrane region" description="Helical" evidence="8">
    <location>
        <begin position="422"/>
        <end position="443"/>
    </location>
</feature>
<feature type="transmembrane region" description="Helical" evidence="8">
    <location>
        <begin position="507"/>
        <end position="529"/>
    </location>
</feature>
<organism evidence="9 10">
    <name type="scientific">Cinara cedri</name>
    <dbReference type="NCBI Taxonomy" id="506608"/>
    <lineage>
        <taxon>Eukaryota</taxon>
        <taxon>Metazoa</taxon>
        <taxon>Ecdysozoa</taxon>
        <taxon>Arthropoda</taxon>
        <taxon>Hexapoda</taxon>
        <taxon>Insecta</taxon>
        <taxon>Pterygota</taxon>
        <taxon>Neoptera</taxon>
        <taxon>Paraneoptera</taxon>
        <taxon>Hemiptera</taxon>
        <taxon>Sternorrhyncha</taxon>
        <taxon>Aphidomorpha</taxon>
        <taxon>Aphidoidea</taxon>
        <taxon>Aphididae</taxon>
        <taxon>Lachninae</taxon>
        <taxon>Cinara</taxon>
    </lineage>
</organism>
<dbReference type="EMBL" id="CABPRJ010000990">
    <property type="protein sequence ID" value="VVC34311.1"/>
    <property type="molecule type" value="Genomic_DNA"/>
</dbReference>
<protein>
    <submittedName>
        <fullName evidence="9">7TM chemoreceptor</fullName>
    </submittedName>
</protein>
<evidence type="ECO:0000256" key="8">
    <source>
        <dbReference type="SAM" id="Phobius"/>
    </source>
</evidence>
<evidence type="ECO:0000313" key="10">
    <source>
        <dbReference type="Proteomes" id="UP000325440"/>
    </source>
</evidence>
<feature type="transmembrane region" description="Helical" evidence="8">
    <location>
        <begin position="41"/>
        <end position="61"/>
    </location>
</feature>
<accession>A0A5E4MS24</accession>
<keyword evidence="5 8" id="KW-0472">Membrane</keyword>
<dbReference type="AlphaFoldDB" id="A0A5E4MS24"/>
<keyword evidence="7" id="KW-0807">Transducer</keyword>
<keyword evidence="2" id="KW-1003">Cell membrane</keyword>
<dbReference type="OrthoDB" id="6607113at2759"/>
<evidence type="ECO:0000256" key="3">
    <source>
        <dbReference type="ARBA" id="ARBA00022692"/>
    </source>
</evidence>
<dbReference type="GO" id="GO:0043025">
    <property type="term" value="C:neuronal cell body"/>
    <property type="evidence" value="ECO:0007669"/>
    <property type="project" value="TreeGrafter"/>
</dbReference>
<name>A0A5E4MS24_9HEMI</name>
<reference evidence="9 10" key="1">
    <citation type="submission" date="2019-08" db="EMBL/GenBank/DDBJ databases">
        <authorList>
            <person name="Alioto T."/>
            <person name="Alioto T."/>
            <person name="Gomez Garrido J."/>
        </authorList>
    </citation>
    <scope>NUCLEOTIDE SEQUENCE [LARGE SCALE GENOMIC DNA]</scope>
</reference>
<keyword evidence="3 8" id="KW-0812">Transmembrane</keyword>
<feature type="transmembrane region" description="Helical" evidence="8">
    <location>
        <begin position="193"/>
        <end position="212"/>
    </location>
</feature>
<feature type="transmembrane region" description="Helical" evidence="8">
    <location>
        <begin position="650"/>
        <end position="669"/>
    </location>
</feature>
<feature type="transmembrane region" description="Helical" evidence="8">
    <location>
        <begin position="618"/>
        <end position="638"/>
    </location>
</feature>
<comment type="subcellular location">
    <subcellularLocation>
        <location evidence="1">Cell membrane</location>
        <topology evidence="1">Multi-pass membrane protein</topology>
    </subcellularLocation>
</comment>
<dbReference type="GO" id="GO:0007165">
    <property type="term" value="P:signal transduction"/>
    <property type="evidence" value="ECO:0007669"/>
    <property type="project" value="UniProtKB-KW"/>
</dbReference>
<dbReference type="GO" id="GO:0030424">
    <property type="term" value="C:axon"/>
    <property type="evidence" value="ECO:0007669"/>
    <property type="project" value="TreeGrafter"/>
</dbReference>
<feature type="transmembrane region" description="Helical" evidence="8">
    <location>
        <begin position="464"/>
        <end position="487"/>
    </location>
</feature>
<keyword evidence="10" id="KW-1185">Reference proteome</keyword>
<dbReference type="InterPro" id="IPR013604">
    <property type="entry name" value="7TM_chemorcpt"/>
</dbReference>
<dbReference type="GO" id="GO:0030425">
    <property type="term" value="C:dendrite"/>
    <property type="evidence" value="ECO:0007669"/>
    <property type="project" value="TreeGrafter"/>
</dbReference>
<feature type="transmembrane region" description="Helical" evidence="8">
    <location>
        <begin position="224"/>
        <end position="247"/>
    </location>
</feature>
<evidence type="ECO:0000256" key="6">
    <source>
        <dbReference type="ARBA" id="ARBA00023170"/>
    </source>
</evidence>
<evidence type="ECO:0000256" key="1">
    <source>
        <dbReference type="ARBA" id="ARBA00004651"/>
    </source>
</evidence>
<evidence type="ECO:0000313" key="9">
    <source>
        <dbReference type="EMBL" id="VVC34311.1"/>
    </source>
</evidence>
<dbReference type="GO" id="GO:0008049">
    <property type="term" value="P:male courtship behavior"/>
    <property type="evidence" value="ECO:0007669"/>
    <property type="project" value="TreeGrafter"/>
</dbReference>
<proteinExistence type="predicted"/>
<evidence type="ECO:0000256" key="5">
    <source>
        <dbReference type="ARBA" id="ARBA00023136"/>
    </source>
</evidence>
<dbReference type="PANTHER" id="PTHR21143:SF133">
    <property type="entry name" value="GUSTATORY AND PHEROMONE RECEPTOR 32A-RELATED"/>
    <property type="match status" value="1"/>
</dbReference>
<feature type="transmembrane region" description="Helical" evidence="8">
    <location>
        <begin position="541"/>
        <end position="562"/>
    </location>
</feature>
<sequence length="708" mass="82960">MAQWLLQMWTLFRMIFYLTKTVNQRSSIECSKDYYCTGFGLFFSHVVINPIIVGLVFARVPQSIDLINMTANLLFRARYQRSWLISSTYAMVLFLCTLFLRLYLTNISTPQLYPDLYYPFFISNFAPMLIIVLKGVLCIITQNAYEDINRELEELCHVQSNYERAIRLNELMNDHWFLENHTETMVDMFGAEMIFITLDLYIQFLLYLYILTWEMVIRSVLMNIPFLHISPLIELFFIIGKLCYLCYRCHTFISEREDVIYHLKHLGSMVSNDVNSQTILRLFTLRVNCRKMKVSASDYFDINLSLLFATAGGVLGYFLILAQFQMKGYVKMLEAHALSNVSRSVSHNDVKLKEDTITMPSSYHLNSLTKIAPVYYMGKLLGILPISYTTRKQNVYKNSIQFIGRKRKNVRVGRFYASKTGLALWMTQWLLQMLAFIQISLYLAKTINQRVKIDCSSDHFCTTIGLIMSHVIINTIVVVMVLARLTQSVDLLNMAASLLFRSRFPRPWLTSDTCFIVLFPSLLFFRLILTNITTPQFYPDLYYPYFFSNFAPLTIVILYSVLCVVTQNSYEDINRELEELCYLQSNYKRAIQLNELMNDHWFLEDYTETLADSFGTEIVLITLDIYIQFLLYLYTLTWEMVIRSLFTKMPLFYINTIVELFVIIGKLYYLCYRCDASTNEGKRIIFHLKHLSSMIPNDMNSLDIVSNF</sequence>
<dbReference type="Proteomes" id="UP000325440">
    <property type="component" value="Unassembled WGS sequence"/>
</dbReference>
<dbReference type="Pfam" id="PF08395">
    <property type="entry name" value="7tm_7"/>
    <property type="match status" value="1"/>
</dbReference>
<feature type="transmembrane region" description="Helical" evidence="8">
    <location>
        <begin position="82"/>
        <end position="104"/>
    </location>
</feature>
<feature type="transmembrane region" description="Helical" evidence="8">
    <location>
        <begin position="116"/>
        <end position="140"/>
    </location>
</feature>